<dbReference type="GO" id="GO:0006508">
    <property type="term" value="P:proteolysis"/>
    <property type="evidence" value="ECO:0007669"/>
    <property type="project" value="UniProtKB-KW"/>
</dbReference>
<reference evidence="1 2" key="1">
    <citation type="submission" date="2019-08" db="EMBL/GenBank/DDBJ databases">
        <title>Draft genome sequences of two oriental melons (Cucumis melo L. var makuwa).</title>
        <authorList>
            <person name="Kwon S.-Y."/>
        </authorList>
    </citation>
    <scope>NUCLEOTIDE SEQUENCE [LARGE SCALE GENOMIC DNA]</scope>
    <source>
        <strain evidence="2">cv. Chang Bougi</strain>
        <tissue evidence="1">Leaf</tissue>
    </source>
</reference>
<proteinExistence type="predicted"/>
<organism evidence="1 2">
    <name type="scientific">Cucumis melo var. makuwa</name>
    <name type="common">Oriental melon</name>
    <dbReference type="NCBI Taxonomy" id="1194695"/>
    <lineage>
        <taxon>Eukaryota</taxon>
        <taxon>Viridiplantae</taxon>
        <taxon>Streptophyta</taxon>
        <taxon>Embryophyta</taxon>
        <taxon>Tracheophyta</taxon>
        <taxon>Spermatophyta</taxon>
        <taxon>Magnoliopsida</taxon>
        <taxon>eudicotyledons</taxon>
        <taxon>Gunneridae</taxon>
        <taxon>Pentapetalae</taxon>
        <taxon>rosids</taxon>
        <taxon>fabids</taxon>
        <taxon>Cucurbitales</taxon>
        <taxon>Cucurbitaceae</taxon>
        <taxon>Benincaseae</taxon>
        <taxon>Cucumis</taxon>
    </lineage>
</organism>
<gene>
    <name evidence="1" type="ORF">E5676_scaffold38178G00010</name>
</gene>
<evidence type="ECO:0000313" key="1">
    <source>
        <dbReference type="EMBL" id="TYJ95998.1"/>
    </source>
</evidence>
<sequence length="65" mass="7605">MLGGDGDRKVEQYDAEFDMLSRLALEMIVLETAIADKFIRGLRLDTRVWFELFDLPVMPMHCAWQ</sequence>
<name>A0A5D3BCJ2_CUCMM</name>
<protein>
    <submittedName>
        <fullName evidence="1">Gag protease polyprotein</fullName>
    </submittedName>
</protein>
<dbReference type="AlphaFoldDB" id="A0A5D3BCJ2"/>
<evidence type="ECO:0000313" key="2">
    <source>
        <dbReference type="Proteomes" id="UP000321947"/>
    </source>
</evidence>
<dbReference type="EMBL" id="SSTD01019970">
    <property type="protein sequence ID" value="TYJ95998.1"/>
    <property type="molecule type" value="Genomic_DNA"/>
</dbReference>
<dbReference type="Proteomes" id="UP000321947">
    <property type="component" value="Unassembled WGS sequence"/>
</dbReference>
<comment type="caution">
    <text evidence="1">The sequence shown here is derived from an EMBL/GenBank/DDBJ whole genome shotgun (WGS) entry which is preliminary data.</text>
</comment>
<accession>A0A5D3BCJ2</accession>
<keyword evidence="1" id="KW-0645">Protease</keyword>
<dbReference type="GO" id="GO:0008233">
    <property type="term" value="F:peptidase activity"/>
    <property type="evidence" value="ECO:0007669"/>
    <property type="project" value="UniProtKB-KW"/>
</dbReference>
<keyword evidence="1" id="KW-0378">Hydrolase</keyword>